<evidence type="ECO:0000256" key="2">
    <source>
        <dbReference type="SAM" id="Phobius"/>
    </source>
</evidence>
<dbReference type="AlphaFoldDB" id="U1S3K6"/>
<feature type="region of interest" description="Disordered" evidence="1">
    <location>
        <begin position="1"/>
        <end position="67"/>
    </location>
</feature>
<feature type="non-terminal residue" evidence="4">
    <location>
        <position position="1"/>
    </location>
</feature>
<dbReference type="PATRIC" id="fig|1321818.3.peg.561"/>
<sequence length="173" mass="17694">LRGGPPAGTGGNSASSLRPAPAYSPRPFARLLRGNDDSSGAGGHDEVMSTARTAPPGQSAPTFSPGSEQYVDGLPPGFIFPGTENLNPAEIFSGPGYTAPRPRTDSGATAALVCGLLGLVPLVGVAAIILGIGALRRLRRSYNSGEGIAWLGLILGVAFTLLWLLIALMLLVF</sequence>
<protein>
    <recommendedName>
        <fullName evidence="3">DUF4190 domain-containing protein</fullName>
    </recommendedName>
</protein>
<reference evidence="4 5" key="1">
    <citation type="submission" date="2013-08" db="EMBL/GenBank/DDBJ databases">
        <authorList>
            <person name="Weinstock G."/>
            <person name="Sodergren E."/>
            <person name="Wylie T."/>
            <person name="Fulton L."/>
            <person name="Fulton R."/>
            <person name="Fronick C."/>
            <person name="O'Laughlin M."/>
            <person name="Godfrey J."/>
            <person name="Miner T."/>
            <person name="Herter B."/>
            <person name="Appelbaum E."/>
            <person name="Cordes M."/>
            <person name="Lek S."/>
            <person name="Wollam A."/>
            <person name="Pepin K.H."/>
            <person name="Palsikar V.B."/>
            <person name="Mitreva M."/>
            <person name="Wilson R.K."/>
        </authorList>
    </citation>
    <scope>NUCLEOTIDE SEQUENCE [LARGE SCALE GENOMIC DNA]</scope>
    <source>
        <strain evidence="4 5">F0542</strain>
    </source>
</reference>
<keyword evidence="2" id="KW-1133">Transmembrane helix</keyword>
<evidence type="ECO:0000259" key="3">
    <source>
        <dbReference type="Pfam" id="PF13828"/>
    </source>
</evidence>
<organism evidence="4 5">
    <name type="scientific">Actinomyces johnsonii F0542</name>
    <dbReference type="NCBI Taxonomy" id="1321818"/>
    <lineage>
        <taxon>Bacteria</taxon>
        <taxon>Bacillati</taxon>
        <taxon>Actinomycetota</taxon>
        <taxon>Actinomycetes</taxon>
        <taxon>Actinomycetales</taxon>
        <taxon>Actinomycetaceae</taxon>
        <taxon>Actinomyces</taxon>
    </lineage>
</organism>
<dbReference type="InterPro" id="IPR025241">
    <property type="entry name" value="DUF4190"/>
</dbReference>
<comment type="caution">
    <text evidence="4">The sequence shown here is derived from an EMBL/GenBank/DDBJ whole genome shotgun (WGS) entry which is preliminary data.</text>
</comment>
<keyword evidence="2" id="KW-0472">Membrane</keyword>
<proteinExistence type="predicted"/>
<feature type="transmembrane region" description="Helical" evidence="2">
    <location>
        <begin position="147"/>
        <end position="172"/>
    </location>
</feature>
<feature type="compositionally biased region" description="Gly residues" evidence="1">
    <location>
        <begin position="1"/>
        <end position="11"/>
    </location>
</feature>
<feature type="domain" description="DUF4190" evidence="3">
    <location>
        <begin position="108"/>
        <end position="165"/>
    </location>
</feature>
<gene>
    <name evidence="4" type="ORF">HMPREF1979_00676</name>
</gene>
<keyword evidence="2" id="KW-0812">Transmembrane</keyword>
<feature type="transmembrane region" description="Helical" evidence="2">
    <location>
        <begin position="110"/>
        <end position="135"/>
    </location>
</feature>
<name>U1S3K6_9ACTO</name>
<dbReference type="EMBL" id="AWSE01000029">
    <property type="protein sequence ID" value="ERH25252.1"/>
    <property type="molecule type" value="Genomic_DNA"/>
</dbReference>
<evidence type="ECO:0000256" key="1">
    <source>
        <dbReference type="SAM" id="MobiDB-lite"/>
    </source>
</evidence>
<accession>U1S3K6</accession>
<evidence type="ECO:0000313" key="5">
    <source>
        <dbReference type="Proteomes" id="UP000016536"/>
    </source>
</evidence>
<evidence type="ECO:0000313" key="4">
    <source>
        <dbReference type="EMBL" id="ERH25252.1"/>
    </source>
</evidence>
<dbReference type="Pfam" id="PF13828">
    <property type="entry name" value="DUF4190"/>
    <property type="match status" value="1"/>
</dbReference>
<keyword evidence="5" id="KW-1185">Reference proteome</keyword>
<dbReference type="Proteomes" id="UP000016536">
    <property type="component" value="Unassembled WGS sequence"/>
</dbReference>
<dbReference type="HOGENOM" id="CLU_132366_0_0_11"/>